<reference evidence="2 3" key="1">
    <citation type="journal article" date="2021" name="Elife">
        <title>Chloroplast acquisition without the gene transfer in kleptoplastic sea slugs, Plakobranchus ocellatus.</title>
        <authorList>
            <person name="Maeda T."/>
            <person name="Takahashi S."/>
            <person name="Yoshida T."/>
            <person name="Shimamura S."/>
            <person name="Takaki Y."/>
            <person name="Nagai Y."/>
            <person name="Toyoda A."/>
            <person name="Suzuki Y."/>
            <person name="Arimoto A."/>
            <person name="Ishii H."/>
            <person name="Satoh N."/>
            <person name="Nishiyama T."/>
            <person name="Hasebe M."/>
            <person name="Maruyama T."/>
            <person name="Minagawa J."/>
            <person name="Obokata J."/>
            <person name="Shigenobu S."/>
        </authorList>
    </citation>
    <scope>NUCLEOTIDE SEQUENCE [LARGE SCALE GENOMIC DNA]</scope>
</reference>
<organism evidence="2 3">
    <name type="scientific">Elysia marginata</name>
    <dbReference type="NCBI Taxonomy" id="1093978"/>
    <lineage>
        <taxon>Eukaryota</taxon>
        <taxon>Metazoa</taxon>
        <taxon>Spiralia</taxon>
        <taxon>Lophotrochozoa</taxon>
        <taxon>Mollusca</taxon>
        <taxon>Gastropoda</taxon>
        <taxon>Heterobranchia</taxon>
        <taxon>Euthyneura</taxon>
        <taxon>Panpulmonata</taxon>
        <taxon>Sacoglossa</taxon>
        <taxon>Placobranchoidea</taxon>
        <taxon>Plakobranchidae</taxon>
        <taxon>Elysia</taxon>
    </lineage>
</organism>
<name>A0AAV4HC64_9GAST</name>
<keyword evidence="3" id="KW-1185">Reference proteome</keyword>
<dbReference type="Proteomes" id="UP000762676">
    <property type="component" value="Unassembled WGS sequence"/>
</dbReference>
<dbReference type="EMBL" id="BMAT01008893">
    <property type="protein sequence ID" value="GFR94623.1"/>
    <property type="molecule type" value="Genomic_DNA"/>
</dbReference>
<protein>
    <submittedName>
        <fullName evidence="2">Uncharacterized protein</fullName>
    </submittedName>
</protein>
<feature type="region of interest" description="Disordered" evidence="1">
    <location>
        <begin position="1"/>
        <end position="22"/>
    </location>
</feature>
<dbReference type="AlphaFoldDB" id="A0AAV4HC64"/>
<gene>
    <name evidence="2" type="ORF">ElyMa_004408100</name>
</gene>
<evidence type="ECO:0000313" key="2">
    <source>
        <dbReference type="EMBL" id="GFR94623.1"/>
    </source>
</evidence>
<proteinExistence type="predicted"/>
<comment type="caution">
    <text evidence="2">The sequence shown here is derived from an EMBL/GenBank/DDBJ whole genome shotgun (WGS) entry which is preliminary data.</text>
</comment>
<evidence type="ECO:0000256" key="1">
    <source>
        <dbReference type="SAM" id="MobiDB-lite"/>
    </source>
</evidence>
<accession>A0AAV4HC64</accession>
<evidence type="ECO:0000313" key="3">
    <source>
        <dbReference type="Proteomes" id="UP000762676"/>
    </source>
</evidence>
<sequence>MLHRCKQEGDETVDVGPGGDHHATSKLLEHLITGDKLQLHLSTPETKCDMEARESEKADRYCETFGRLRHAVPRKIPGLLRTGVVLQHDTAPPPHGVVLQHDTAPPPHGVVLNTTLHPTHGKTHKGIA</sequence>